<gene>
    <name evidence="4" type="ORF">AVDCRST_MAG70-2199</name>
</gene>
<dbReference type="GO" id="GO:0050660">
    <property type="term" value="F:flavin adenine dinucleotide binding"/>
    <property type="evidence" value="ECO:0007669"/>
    <property type="project" value="InterPro"/>
</dbReference>
<dbReference type="EMBL" id="CADCWH010000354">
    <property type="protein sequence ID" value="CAA9567781.1"/>
    <property type="molecule type" value="Genomic_DNA"/>
</dbReference>
<evidence type="ECO:0000256" key="1">
    <source>
        <dbReference type="ARBA" id="ARBA00022630"/>
    </source>
</evidence>
<dbReference type="EC" id="1.1.99.14" evidence="4"/>
<dbReference type="GO" id="GO:0019154">
    <property type="term" value="F:glycolate dehydrogenase activity"/>
    <property type="evidence" value="ECO:0007669"/>
    <property type="project" value="UniProtKB-EC"/>
</dbReference>
<evidence type="ECO:0000256" key="2">
    <source>
        <dbReference type="ARBA" id="ARBA00022827"/>
    </source>
</evidence>
<feature type="domain" description="FAD-binding oxidoreductase/transferase type 4 C-terminal" evidence="3">
    <location>
        <begin position="25"/>
        <end position="48"/>
    </location>
</feature>
<dbReference type="AlphaFoldDB" id="A0A6J4V7R0"/>
<dbReference type="Gene3D" id="1.10.45.10">
    <property type="entry name" value="Vanillyl-alcohol Oxidase, Chain A, domain 4"/>
    <property type="match status" value="1"/>
</dbReference>
<dbReference type="InterPro" id="IPR004113">
    <property type="entry name" value="FAD-bd_oxidored_4_C"/>
</dbReference>
<evidence type="ECO:0000259" key="3">
    <source>
        <dbReference type="Pfam" id="PF02913"/>
    </source>
</evidence>
<sequence length="53" mass="5847">MSDHTVVRTAPPGVKRLVDVWGPEPATIDIQRALKRHFDPGGTLNPGRFLGRI</sequence>
<protein>
    <submittedName>
        <fullName evidence="4">Glycolate dehydrogenase, FAD-binding subunit GlcE</fullName>
        <ecNumber evidence="4">1.1.99.14</ecNumber>
    </submittedName>
</protein>
<proteinExistence type="predicted"/>
<keyword evidence="4" id="KW-0560">Oxidoreductase</keyword>
<dbReference type="InterPro" id="IPR016164">
    <property type="entry name" value="FAD-linked_Oxase-like_C"/>
</dbReference>
<dbReference type="Pfam" id="PF02913">
    <property type="entry name" value="FAD-oxidase_C"/>
    <property type="match status" value="1"/>
</dbReference>
<reference evidence="4" key="1">
    <citation type="submission" date="2020-02" db="EMBL/GenBank/DDBJ databases">
        <authorList>
            <person name="Meier V. D."/>
        </authorList>
    </citation>
    <scope>NUCLEOTIDE SEQUENCE</scope>
    <source>
        <strain evidence="4">AVDCRST_MAG70</strain>
    </source>
</reference>
<organism evidence="4">
    <name type="scientific">uncultured Thermomicrobiales bacterium</name>
    <dbReference type="NCBI Taxonomy" id="1645740"/>
    <lineage>
        <taxon>Bacteria</taxon>
        <taxon>Pseudomonadati</taxon>
        <taxon>Thermomicrobiota</taxon>
        <taxon>Thermomicrobia</taxon>
        <taxon>Thermomicrobiales</taxon>
        <taxon>environmental samples</taxon>
    </lineage>
</organism>
<accession>A0A6J4V7R0</accession>
<evidence type="ECO:0000313" key="4">
    <source>
        <dbReference type="EMBL" id="CAA9567781.1"/>
    </source>
</evidence>
<name>A0A6J4V7R0_9BACT</name>
<dbReference type="SUPFAM" id="SSF55103">
    <property type="entry name" value="FAD-linked oxidases, C-terminal domain"/>
    <property type="match status" value="1"/>
</dbReference>
<keyword evidence="2" id="KW-0274">FAD</keyword>
<dbReference type="InterPro" id="IPR016171">
    <property type="entry name" value="Vanillyl_alc_oxidase_C-sub2"/>
</dbReference>
<keyword evidence="1" id="KW-0285">Flavoprotein</keyword>